<feature type="transmembrane region" description="Helical" evidence="2">
    <location>
        <begin position="314"/>
        <end position="337"/>
    </location>
</feature>
<feature type="compositionally biased region" description="Low complexity" evidence="1">
    <location>
        <begin position="88"/>
        <end position="97"/>
    </location>
</feature>
<feature type="transmembrane region" description="Helical" evidence="2">
    <location>
        <begin position="258"/>
        <end position="277"/>
    </location>
</feature>
<feature type="compositionally biased region" description="Basic and acidic residues" evidence="1">
    <location>
        <begin position="479"/>
        <end position="491"/>
    </location>
</feature>
<reference evidence="4" key="1">
    <citation type="submission" date="2020-10" db="EMBL/GenBank/DDBJ databases">
        <title>Unveiling of a novel bifunctional photoreceptor, Dualchrome1, isolated from a cosmopolitan green alga.</title>
        <authorList>
            <person name="Suzuki S."/>
            <person name="Kawachi M."/>
        </authorList>
    </citation>
    <scope>NUCLEOTIDE SEQUENCE</scope>
    <source>
        <strain evidence="4">NIES 2893</strain>
    </source>
</reference>
<feature type="transmembrane region" description="Helical" evidence="2">
    <location>
        <begin position="378"/>
        <end position="401"/>
    </location>
</feature>
<keyword evidence="2" id="KW-1133">Transmembrane helix</keyword>
<feature type="region of interest" description="Disordered" evidence="1">
    <location>
        <begin position="788"/>
        <end position="918"/>
    </location>
</feature>
<proteinExistence type="predicted"/>
<dbReference type="SMART" id="SM00220">
    <property type="entry name" value="S_TKc"/>
    <property type="match status" value="1"/>
</dbReference>
<keyword evidence="5" id="KW-1185">Reference proteome</keyword>
<organism evidence="4 5">
    <name type="scientific">Pycnococcus provasolii</name>
    <dbReference type="NCBI Taxonomy" id="41880"/>
    <lineage>
        <taxon>Eukaryota</taxon>
        <taxon>Viridiplantae</taxon>
        <taxon>Chlorophyta</taxon>
        <taxon>Pseudoscourfieldiophyceae</taxon>
        <taxon>Pseudoscourfieldiales</taxon>
        <taxon>Pycnococcaceae</taxon>
        <taxon>Pycnococcus</taxon>
    </lineage>
</organism>
<dbReference type="Proteomes" id="UP000660262">
    <property type="component" value="Unassembled WGS sequence"/>
</dbReference>
<feature type="compositionally biased region" description="Low complexity" evidence="1">
    <location>
        <begin position="897"/>
        <end position="911"/>
    </location>
</feature>
<protein>
    <recommendedName>
        <fullName evidence="3">Protein kinase domain-containing protein</fullName>
    </recommendedName>
</protein>
<gene>
    <name evidence="4" type="ORF">PPROV_001105800</name>
</gene>
<feature type="compositionally biased region" description="Polar residues" evidence="1">
    <location>
        <begin position="98"/>
        <end position="114"/>
    </location>
</feature>
<feature type="transmembrane region" description="Helical" evidence="2">
    <location>
        <begin position="168"/>
        <end position="189"/>
    </location>
</feature>
<dbReference type="PROSITE" id="PS50011">
    <property type="entry name" value="PROTEIN_KINASE_DOM"/>
    <property type="match status" value="1"/>
</dbReference>
<keyword evidence="2" id="KW-0812">Transmembrane</keyword>
<evidence type="ECO:0000259" key="3">
    <source>
        <dbReference type="PROSITE" id="PS50011"/>
    </source>
</evidence>
<dbReference type="GO" id="GO:0004674">
    <property type="term" value="F:protein serine/threonine kinase activity"/>
    <property type="evidence" value="ECO:0007669"/>
    <property type="project" value="TreeGrafter"/>
</dbReference>
<dbReference type="InterPro" id="IPR000719">
    <property type="entry name" value="Prot_kinase_dom"/>
</dbReference>
<dbReference type="AlphaFoldDB" id="A0A830I2R7"/>
<feature type="compositionally biased region" description="Polar residues" evidence="1">
    <location>
        <begin position="808"/>
        <end position="825"/>
    </location>
</feature>
<evidence type="ECO:0000256" key="2">
    <source>
        <dbReference type="SAM" id="Phobius"/>
    </source>
</evidence>
<comment type="caution">
    <text evidence="4">The sequence shown here is derived from an EMBL/GenBank/DDBJ whole genome shotgun (WGS) entry which is preliminary data.</text>
</comment>
<dbReference type="EMBL" id="BNJQ01000040">
    <property type="protein sequence ID" value="GHP12330.1"/>
    <property type="molecule type" value="Genomic_DNA"/>
</dbReference>
<feature type="domain" description="Protein kinase" evidence="3">
    <location>
        <begin position="942"/>
        <end position="1160"/>
    </location>
</feature>
<dbReference type="InterPro" id="IPR011009">
    <property type="entry name" value="Kinase-like_dom_sf"/>
</dbReference>
<evidence type="ECO:0000256" key="1">
    <source>
        <dbReference type="SAM" id="MobiDB-lite"/>
    </source>
</evidence>
<feature type="region of interest" description="Disordered" evidence="1">
    <location>
        <begin position="467"/>
        <end position="496"/>
    </location>
</feature>
<sequence length="1160" mass="125057">MEHEQQEQSSSPASSSSASLPLSRARSEVRRHSEPVSERHVFVFGDDDDGNGGGGFSSSRYQPVSAALSEPRQPRRNIADLRFEHNNSDSSDNNISNPATPVSPASVSLTTSPETNRKSPANLHHPLSRRKSSQSPGGMSFVRDVAPHAKARLLEPDFWSNLPLASQAFLMLCAAGTIMCLVYAVYLLTNKDVRARHPGSVADQLATFLIATAVAYMCLVLDAVRNENAFQLLLSVGFELAMALRAALLILSYEPTDAEAGILVVGSLMQVGVIMLARTTYRQFGWRIYSRCAVDLRDHDAEQLRERFLNTQRLYTAIKVDIALLLLTCLVGATGAIYDETIAREDSTWLALLLAGVGANTVQAACAICAARLESRAFLRAALILAPLALAYTAMCISAAVMQKLISSDLSPAYMVVACILFTANRVLVLHTLLQRAKTWRIDSLSNVESLVGMGFKKSLAAVLGIGSTGRTSPSSSRKNGEEKISPRDKSSPPGEFSQAVAGTLMDKPIGPRLTFYSAAQMARTVAIFQSAVKRGKVDTERKRRVSDHMKSRGLMERLKSLPKVLRPLVFGVWVRKLNARQYAQILNEAQVGELPTVAPDARYSSDGSDNNDPSLLSRFKALWRRAFAGSASGELSRAVSRRITSAFGVASAHVGKRRFFQLAADGTMLRWAWEKYVLLHYIDDVASDEDTRTISISFVLGVDPPLNLQFDDAKTHLAWAAGLMYLLSVGGEIHGINEDEGEDGGGKQEWQADLPSAIQLDAMLKSQRKEKVSQVWNNKPSTRLSSYLNIDVLRDKDKGSRGPTPKHGSTPTKFSQRSLRSNSAIMKANSIREDEEEGGDGGGDGSERAERENDDGTEAKQDLGKPPSVPGLRPIKTKADSLPSGASSRRSDTSSDEGSGMLSPSRSSSGLTVFQPPSPRTAYRQYVAASLQVLRTSSNDVKLGRFLGGGAEGQVFTATLKGSPVVVKFTGPAEATMSAFATHPPHENIVAMRGVLFEEEAAEVVQRHGVMVDEDTVGIVFEYCTRGSLRSLISHTKGALLKDSFKTAKLVQDIAVAMAHLHDRAIPILHRDLKTANVFVSRGLGLKVGDYGQARTLDYSGADDGSGGGGGGGGGKNNANSILRRSLTAGTVGTCAYAAPELISPPDERGATTVHDARG</sequence>
<feature type="transmembrane region" description="Helical" evidence="2">
    <location>
        <begin position="201"/>
        <end position="220"/>
    </location>
</feature>
<feature type="compositionally biased region" description="Low complexity" evidence="1">
    <location>
        <begin position="9"/>
        <end position="24"/>
    </location>
</feature>
<dbReference type="SUPFAM" id="SSF56112">
    <property type="entry name" value="Protein kinase-like (PK-like)"/>
    <property type="match status" value="1"/>
</dbReference>
<feature type="transmembrane region" description="Helical" evidence="2">
    <location>
        <begin position="232"/>
        <end position="252"/>
    </location>
</feature>
<dbReference type="Gene3D" id="1.10.510.10">
    <property type="entry name" value="Transferase(Phosphotransferase) domain 1"/>
    <property type="match status" value="1"/>
</dbReference>
<feature type="compositionally biased region" description="Basic and acidic residues" evidence="1">
    <location>
        <begin position="77"/>
        <end position="87"/>
    </location>
</feature>
<dbReference type="PANTHER" id="PTHR44329">
    <property type="entry name" value="SERINE/THREONINE-PROTEIN KINASE TNNI3K-RELATED"/>
    <property type="match status" value="1"/>
</dbReference>
<dbReference type="GO" id="GO:0005524">
    <property type="term" value="F:ATP binding"/>
    <property type="evidence" value="ECO:0007669"/>
    <property type="project" value="InterPro"/>
</dbReference>
<evidence type="ECO:0000313" key="4">
    <source>
        <dbReference type="EMBL" id="GHP12330.1"/>
    </source>
</evidence>
<name>A0A830I2R7_9CHLO</name>
<feature type="compositionally biased region" description="Low complexity" evidence="1">
    <location>
        <begin position="469"/>
        <end position="478"/>
    </location>
</feature>
<feature type="transmembrane region" description="Helical" evidence="2">
    <location>
        <begin position="349"/>
        <end position="371"/>
    </location>
</feature>
<feature type="region of interest" description="Disordered" evidence="1">
    <location>
        <begin position="1"/>
        <end position="141"/>
    </location>
</feature>
<accession>A0A830I2R7</accession>
<dbReference type="Pfam" id="PF00069">
    <property type="entry name" value="Pkinase"/>
    <property type="match status" value="1"/>
</dbReference>
<evidence type="ECO:0000313" key="5">
    <source>
        <dbReference type="Proteomes" id="UP000660262"/>
    </source>
</evidence>
<dbReference type="InterPro" id="IPR051681">
    <property type="entry name" value="Ser/Thr_Kinases-Pseudokinases"/>
</dbReference>
<keyword evidence="2" id="KW-0472">Membrane</keyword>
<dbReference type="InterPro" id="IPR008271">
    <property type="entry name" value="Ser/Thr_kinase_AS"/>
</dbReference>
<feature type="compositionally biased region" description="Basic and acidic residues" evidence="1">
    <location>
        <begin position="25"/>
        <end position="41"/>
    </location>
</feature>
<dbReference type="PROSITE" id="PS00108">
    <property type="entry name" value="PROTEIN_KINASE_ST"/>
    <property type="match status" value="1"/>
</dbReference>
<dbReference type="OrthoDB" id="4062651at2759"/>